<evidence type="ECO:0000313" key="1">
    <source>
        <dbReference type="EMBL" id="GBN42290.1"/>
    </source>
</evidence>
<dbReference type="AlphaFoldDB" id="A0A4Y2NVF4"/>
<accession>A0A4Y2NVF4</accession>
<protein>
    <submittedName>
        <fullName evidence="1">Uncharacterized protein</fullName>
    </submittedName>
</protein>
<gene>
    <name evidence="1" type="ORF">AVEN_107785_1</name>
</gene>
<keyword evidence="2" id="KW-1185">Reference proteome</keyword>
<proteinExistence type="predicted"/>
<sequence length="127" mass="14350">MVESDITQYNATFNNELNLTLIQVTVKIRSHEPCRYMKDKSAKNSDSRLPDCNITNIVSLLAAFYRVLCQKFDEFSLWNKDTNRTCNEFECLQTAGEAAKGQQVSRRQHSSLASGLRLSLFLASPPG</sequence>
<organism evidence="1 2">
    <name type="scientific">Araneus ventricosus</name>
    <name type="common">Orbweaver spider</name>
    <name type="synonym">Epeira ventricosa</name>
    <dbReference type="NCBI Taxonomy" id="182803"/>
    <lineage>
        <taxon>Eukaryota</taxon>
        <taxon>Metazoa</taxon>
        <taxon>Ecdysozoa</taxon>
        <taxon>Arthropoda</taxon>
        <taxon>Chelicerata</taxon>
        <taxon>Arachnida</taxon>
        <taxon>Araneae</taxon>
        <taxon>Araneomorphae</taxon>
        <taxon>Entelegynae</taxon>
        <taxon>Araneoidea</taxon>
        <taxon>Araneidae</taxon>
        <taxon>Araneus</taxon>
    </lineage>
</organism>
<dbReference type="EMBL" id="BGPR01129521">
    <property type="protein sequence ID" value="GBN42290.1"/>
    <property type="molecule type" value="Genomic_DNA"/>
</dbReference>
<comment type="caution">
    <text evidence="1">The sequence shown here is derived from an EMBL/GenBank/DDBJ whole genome shotgun (WGS) entry which is preliminary data.</text>
</comment>
<dbReference type="Proteomes" id="UP000499080">
    <property type="component" value="Unassembled WGS sequence"/>
</dbReference>
<name>A0A4Y2NVF4_ARAVE</name>
<reference evidence="1 2" key="1">
    <citation type="journal article" date="2019" name="Sci. Rep.">
        <title>Orb-weaving spider Araneus ventricosus genome elucidates the spidroin gene catalogue.</title>
        <authorList>
            <person name="Kono N."/>
            <person name="Nakamura H."/>
            <person name="Ohtoshi R."/>
            <person name="Moran D.A.P."/>
            <person name="Shinohara A."/>
            <person name="Yoshida Y."/>
            <person name="Fujiwara M."/>
            <person name="Mori M."/>
            <person name="Tomita M."/>
            <person name="Arakawa K."/>
        </authorList>
    </citation>
    <scope>NUCLEOTIDE SEQUENCE [LARGE SCALE GENOMIC DNA]</scope>
</reference>
<evidence type="ECO:0000313" key="2">
    <source>
        <dbReference type="Proteomes" id="UP000499080"/>
    </source>
</evidence>